<dbReference type="InterPro" id="IPR011577">
    <property type="entry name" value="Cyt_b561_bac/Ni-Hgenase"/>
</dbReference>
<keyword evidence="3" id="KW-0813">Transport</keyword>
<comment type="subcellular location">
    <subcellularLocation>
        <location evidence="2">Cell membrane</location>
        <topology evidence="2">Multi-pass membrane protein</topology>
    </subcellularLocation>
</comment>
<dbReference type="Proteomes" id="UP000054618">
    <property type="component" value="Unassembled WGS sequence"/>
</dbReference>
<dbReference type="RefSeq" id="WP_058506641.1">
    <property type="nucleotide sequence ID" value="NZ_CAAAIK010000002.1"/>
</dbReference>
<dbReference type="PANTHER" id="PTHR30529">
    <property type="entry name" value="CYTOCHROME B561"/>
    <property type="match status" value="1"/>
</dbReference>
<evidence type="ECO:0000256" key="3">
    <source>
        <dbReference type="ARBA" id="ARBA00022448"/>
    </source>
</evidence>
<dbReference type="STRING" id="45073.Lqui_0526"/>
<evidence type="ECO:0000256" key="13">
    <source>
        <dbReference type="SAM" id="Phobius"/>
    </source>
</evidence>
<evidence type="ECO:0000256" key="8">
    <source>
        <dbReference type="ARBA" id="ARBA00022982"/>
    </source>
</evidence>
<comment type="cofactor">
    <cofactor evidence="1">
        <name>heme b</name>
        <dbReference type="ChEBI" id="CHEBI:60344"/>
    </cofactor>
</comment>
<keyword evidence="11 13" id="KW-0472">Membrane</keyword>
<dbReference type="Gene3D" id="1.20.950.20">
    <property type="entry name" value="Transmembrane di-heme cytochromes, Chain C"/>
    <property type="match status" value="2"/>
</dbReference>
<evidence type="ECO:0000256" key="7">
    <source>
        <dbReference type="ARBA" id="ARBA00022723"/>
    </source>
</evidence>
<evidence type="ECO:0000256" key="2">
    <source>
        <dbReference type="ARBA" id="ARBA00004651"/>
    </source>
</evidence>
<dbReference type="GO" id="GO:0005886">
    <property type="term" value="C:plasma membrane"/>
    <property type="evidence" value="ECO:0007669"/>
    <property type="project" value="UniProtKB-SubCell"/>
</dbReference>
<comment type="similarity">
    <text evidence="12">Belongs to the cytochrome b561 family.</text>
</comment>
<dbReference type="InterPro" id="IPR052168">
    <property type="entry name" value="Cytochrome_b561_oxidase"/>
</dbReference>
<proteinExistence type="inferred from homology"/>
<evidence type="ECO:0000256" key="1">
    <source>
        <dbReference type="ARBA" id="ARBA00001970"/>
    </source>
</evidence>
<keyword evidence="8" id="KW-0249">Electron transport</keyword>
<keyword evidence="10" id="KW-0408">Iron</keyword>
<keyword evidence="6 13" id="KW-0812">Transmembrane</keyword>
<dbReference type="SUPFAM" id="SSF81342">
    <property type="entry name" value="Transmembrane di-heme cytochromes"/>
    <property type="match status" value="1"/>
</dbReference>
<evidence type="ECO:0000313" key="16">
    <source>
        <dbReference type="Proteomes" id="UP000054618"/>
    </source>
</evidence>
<dbReference type="Pfam" id="PF01292">
    <property type="entry name" value="Ni_hydr_CYTB"/>
    <property type="match status" value="1"/>
</dbReference>
<feature type="transmembrane region" description="Helical" evidence="13">
    <location>
        <begin position="16"/>
        <end position="35"/>
    </location>
</feature>
<dbReference type="GO" id="GO:0046872">
    <property type="term" value="F:metal ion binding"/>
    <property type="evidence" value="ECO:0007669"/>
    <property type="project" value="UniProtKB-KW"/>
</dbReference>
<feature type="domain" description="Cytochrome b561 bacterial/Ni-hydrogenase" evidence="14">
    <location>
        <begin position="9"/>
        <end position="180"/>
    </location>
</feature>
<name>A0A0W0Y4U9_9GAMM</name>
<evidence type="ECO:0000256" key="5">
    <source>
        <dbReference type="ARBA" id="ARBA00022617"/>
    </source>
</evidence>
<accession>A0A0W0Y4U9</accession>
<reference evidence="15 16" key="1">
    <citation type="submission" date="2015-11" db="EMBL/GenBank/DDBJ databases">
        <title>Genomic analysis of 38 Legionella species identifies large and diverse effector repertoires.</title>
        <authorList>
            <person name="Burstein D."/>
            <person name="Amaro F."/>
            <person name="Zusman T."/>
            <person name="Lifshitz Z."/>
            <person name="Cohen O."/>
            <person name="Gilbert J.A."/>
            <person name="Pupko T."/>
            <person name="Shuman H.A."/>
            <person name="Segal G."/>
        </authorList>
    </citation>
    <scope>NUCLEOTIDE SEQUENCE [LARGE SCALE GENOMIC DNA]</scope>
    <source>
        <strain evidence="15 16">CDC#1442-AUS-E</strain>
    </source>
</reference>
<sequence>MYRRELVTHYSSGSKFFHWLIALLVLGMLAVGFFLDEIPDQYAATAYMVHKSLGLSILLLVILRIIWLIKSGRPPLPENVPLWEKILSRVVQYSMYLFLILMPLSGWIMSVAADRTPSYFGFFNVPFPGVMPDKSLSDLMFEFHETIAWILIALIVLHVAGALKHHFIDRDDVLRKMLPGSKK</sequence>
<evidence type="ECO:0000259" key="14">
    <source>
        <dbReference type="Pfam" id="PF01292"/>
    </source>
</evidence>
<keyword evidence="7" id="KW-0479">Metal-binding</keyword>
<feature type="transmembrane region" description="Helical" evidence="13">
    <location>
        <begin position="47"/>
        <end position="69"/>
    </location>
</feature>
<feature type="transmembrane region" description="Helical" evidence="13">
    <location>
        <begin position="146"/>
        <end position="167"/>
    </location>
</feature>
<evidence type="ECO:0000256" key="10">
    <source>
        <dbReference type="ARBA" id="ARBA00023004"/>
    </source>
</evidence>
<dbReference type="EMBL" id="LNYS01000006">
    <property type="protein sequence ID" value="KTD51682.1"/>
    <property type="molecule type" value="Genomic_DNA"/>
</dbReference>
<dbReference type="PATRIC" id="fig|45073.5.peg.556"/>
<keyword evidence="5" id="KW-0349">Heme</keyword>
<keyword evidence="16" id="KW-1185">Reference proteome</keyword>
<dbReference type="GO" id="GO:0022904">
    <property type="term" value="P:respiratory electron transport chain"/>
    <property type="evidence" value="ECO:0007669"/>
    <property type="project" value="InterPro"/>
</dbReference>
<organism evidence="15 16">
    <name type="scientific">Legionella quinlivanii</name>
    <dbReference type="NCBI Taxonomy" id="45073"/>
    <lineage>
        <taxon>Bacteria</taxon>
        <taxon>Pseudomonadati</taxon>
        <taxon>Pseudomonadota</taxon>
        <taxon>Gammaproteobacteria</taxon>
        <taxon>Legionellales</taxon>
        <taxon>Legionellaceae</taxon>
        <taxon>Legionella</taxon>
    </lineage>
</organism>
<keyword evidence="9 13" id="KW-1133">Transmembrane helix</keyword>
<dbReference type="InterPro" id="IPR016174">
    <property type="entry name" value="Di-haem_cyt_TM"/>
</dbReference>
<dbReference type="GO" id="GO:0020037">
    <property type="term" value="F:heme binding"/>
    <property type="evidence" value="ECO:0007669"/>
    <property type="project" value="TreeGrafter"/>
</dbReference>
<comment type="caution">
    <text evidence="15">The sequence shown here is derived from an EMBL/GenBank/DDBJ whole genome shotgun (WGS) entry which is preliminary data.</text>
</comment>
<dbReference type="PANTHER" id="PTHR30529:SF1">
    <property type="entry name" value="CYTOCHROME B561 HOMOLOG 2"/>
    <property type="match status" value="1"/>
</dbReference>
<dbReference type="OrthoDB" id="8589936at2"/>
<evidence type="ECO:0000256" key="9">
    <source>
        <dbReference type="ARBA" id="ARBA00022989"/>
    </source>
</evidence>
<evidence type="ECO:0000256" key="12">
    <source>
        <dbReference type="ARBA" id="ARBA00037975"/>
    </source>
</evidence>
<evidence type="ECO:0000256" key="4">
    <source>
        <dbReference type="ARBA" id="ARBA00022475"/>
    </source>
</evidence>
<dbReference type="GO" id="GO:0009055">
    <property type="term" value="F:electron transfer activity"/>
    <property type="evidence" value="ECO:0007669"/>
    <property type="project" value="InterPro"/>
</dbReference>
<protein>
    <submittedName>
        <fullName evidence="15">Cytochrome b-561 transmembrane protein</fullName>
    </submittedName>
</protein>
<feature type="transmembrane region" description="Helical" evidence="13">
    <location>
        <begin position="90"/>
        <end position="113"/>
    </location>
</feature>
<gene>
    <name evidence="15" type="primary">cybB</name>
    <name evidence="15" type="ORF">Lqui_0526</name>
</gene>
<evidence type="ECO:0000313" key="15">
    <source>
        <dbReference type="EMBL" id="KTD51682.1"/>
    </source>
</evidence>
<evidence type="ECO:0000256" key="6">
    <source>
        <dbReference type="ARBA" id="ARBA00022692"/>
    </source>
</evidence>
<keyword evidence="4" id="KW-1003">Cell membrane</keyword>
<evidence type="ECO:0000256" key="11">
    <source>
        <dbReference type="ARBA" id="ARBA00023136"/>
    </source>
</evidence>
<dbReference type="AlphaFoldDB" id="A0A0W0Y4U9"/>